<dbReference type="PANTHER" id="PTHR33164">
    <property type="entry name" value="TRANSCRIPTIONAL REGULATOR, MARR FAMILY"/>
    <property type="match status" value="1"/>
</dbReference>
<dbReference type="RefSeq" id="WP_131911995.1">
    <property type="nucleotide sequence ID" value="NZ_OU594967.1"/>
</dbReference>
<dbReference type="GO" id="GO:0003700">
    <property type="term" value="F:DNA-binding transcription factor activity"/>
    <property type="evidence" value="ECO:0007669"/>
    <property type="project" value="InterPro"/>
</dbReference>
<proteinExistence type="predicted"/>
<accession>A0A4R1K7L6</accession>
<dbReference type="PROSITE" id="PS50995">
    <property type="entry name" value="HTH_MARR_2"/>
    <property type="match status" value="1"/>
</dbReference>
<dbReference type="SMART" id="SM00347">
    <property type="entry name" value="HTH_MARR"/>
    <property type="match status" value="1"/>
</dbReference>
<dbReference type="InterPro" id="IPR039422">
    <property type="entry name" value="MarR/SlyA-like"/>
</dbReference>
<protein>
    <submittedName>
        <fullName evidence="2">DNA-binding MarR family transcriptional regulator</fullName>
    </submittedName>
</protein>
<dbReference type="InterPro" id="IPR036390">
    <property type="entry name" value="WH_DNA-bd_sf"/>
</dbReference>
<feature type="domain" description="HTH marR-type" evidence="1">
    <location>
        <begin position="13"/>
        <end position="146"/>
    </location>
</feature>
<dbReference type="EMBL" id="SMGD01000011">
    <property type="protein sequence ID" value="TCK59059.1"/>
    <property type="molecule type" value="Genomic_DNA"/>
</dbReference>
<evidence type="ECO:0000313" key="2">
    <source>
        <dbReference type="EMBL" id="TCK59059.1"/>
    </source>
</evidence>
<comment type="caution">
    <text evidence="2">The sequence shown here is derived from an EMBL/GenBank/DDBJ whole genome shotgun (WGS) entry which is preliminary data.</text>
</comment>
<dbReference type="AlphaFoldDB" id="A0A4R1K7L6"/>
<evidence type="ECO:0000259" key="1">
    <source>
        <dbReference type="PROSITE" id="PS50995"/>
    </source>
</evidence>
<dbReference type="Gene3D" id="1.10.10.10">
    <property type="entry name" value="Winged helix-like DNA-binding domain superfamily/Winged helix DNA-binding domain"/>
    <property type="match status" value="1"/>
</dbReference>
<dbReference type="GO" id="GO:0006950">
    <property type="term" value="P:response to stress"/>
    <property type="evidence" value="ECO:0007669"/>
    <property type="project" value="TreeGrafter"/>
</dbReference>
<dbReference type="GO" id="GO:0003677">
    <property type="term" value="F:DNA binding"/>
    <property type="evidence" value="ECO:0007669"/>
    <property type="project" value="UniProtKB-KW"/>
</dbReference>
<dbReference type="InterPro" id="IPR000835">
    <property type="entry name" value="HTH_MarR-typ"/>
</dbReference>
<dbReference type="PRINTS" id="PR00598">
    <property type="entry name" value="HTHMARR"/>
</dbReference>
<dbReference type="PANTHER" id="PTHR33164:SF87">
    <property type="entry name" value="MULTIPLE ANTIBIOTIC RESISTANCE PROTEIN MARR"/>
    <property type="match status" value="1"/>
</dbReference>
<dbReference type="Proteomes" id="UP000295565">
    <property type="component" value="Unassembled WGS sequence"/>
</dbReference>
<keyword evidence="3" id="KW-1185">Reference proteome</keyword>
<dbReference type="SUPFAM" id="SSF46785">
    <property type="entry name" value="Winged helix' DNA-binding domain"/>
    <property type="match status" value="1"/>
</dbReference>
<organism evidence="2 3">
    <name type="scientific">Celerinatantimonas diazotrophica</name>
    <dbReference type="NCBI Taxonomy" id="412034"/>
    <lineage>
        <taxon>Bacteria</taxon>
        <taxon>Pseudomonadati</taxon>
        <taxon>Pseudomonadota</taxon>
        <taxon>Gammaproteobacteria</taxon>
        <taxon>Celerinatantimonadaceae</taxon>
        <taxon>Celerinatantimonas</taxon>
    </lineage>
</organism>
<evidence type="ECO:0000313" key="3">
    <source>
        <dbReference type="Proteomes" id="UP000295565"/>
    </source>
</evidence>
<dbReference type="OrthoDB" id="32523at2"/>
<name>A0A4R1K7L6_9GAMM</name>
<gene>
    <name evidence="2" type="ORF">EV690_1223</name>
</gene>
<dbReference type="Pfam" id="PF01047">
    <property type="entry name" value="MarR"/>
    <property type="match status" value="1"/>
</dbReference>
<reference evidence="2 3" key="1">
    <citation type="submission" date="2019-03" db="EMBL/GenBank/DDBJ databases">
        <title>Genomic Encyclopedia of Type Strains, Phase IV (KMG-IV): sequencing the most valuable type-strain genomes for metagenomic binning, comparative biology and taxonomic classification.</title>
        <authorList>
            <person name="Goeker M."/>
        </authorList>
    </citation>
    <scope>NUCLEOTIDE SEQUENCE [LARGE SCALE GENOMIC DNA]</scope>
    <source>
        <strain evidence="2 3">DSM 18577</strain>
    </source>
</reference>
<dbReference type="InterPro" id="IPR036388">
    <property type="entry name" value="WH-like_DNA-bd_sf"/>
</dbReference>
<keyword evidence="2" id="KW-0238">DNA-binding</keyword>
<sequence>MTHFTLDDIITGEYRSIGLLVHLLNQLKDRLLNEHLVPLDLTAQQFKVMLLVYREKTQLCKDLSQALCIDAGATSRICDRLEKKGLLVRERDEQDRRRVQLKMTDEGVNLCQKSPQLIINALNEFTQGLSEDEITMLMELMTKLLKANGALPT</sequence>